<dbReference type="Gene3D" id="3.40.50.1460">
    <property type="match status" value="1"/>
</dbReference>
<dbReference type="EMBL" id="JACIDK010000003">
    <property type="protein sequence ID" value="MBB3891844.1"/>
    <property type="molecule type" value="Genomic_DNA"/>
</dbReference>
<name>A0A840A0N0_9CAUL</name>
<evidence type="ECO:0000256" key="1">
    <source>
        <dbReference type="SAM" id="SignalP"/>
    </source>
</evidence>
<dbReference type="RefSeq" id="WP_183773327.1">
    <property type="nucleotide sequence ID" value="NZ_JACIDK010000003.1"/>
</dbReference>
<gene>
    <name evidence="2" type="ORF">GGQ61_002572</name>
</gene>
<feature type="chain" id="PRO_5032960508" description="Peptidase C13" evidence="1">
    <location>
        <begin position="27"/>
        <end position="260"/>
    </location>
</feature>
<evidence type="ECO:0000313" key="2">
    <source>
        <dbReference type="EMBL" id="MBB3891844.1"/>
    </source>
</evidence>
<dbReference type="AlphaFoldDB" id="A0A840A0N0"/>
<proteinExistence type="predicted"/>
<comment type="caution">
    <text evidence="2">The sequence shown here is derived from an EMBL/GenBank/DDBJ whole genome shotgun (WGS) entry which is preliminary data.</text>
</comment>
<feature type="signal peptide" evidence="1">
    <location>
        <begin position="1"/>
        <end position="26"/>
    </location>
</feature>
<keyword evidence="1" id="KW-0732">Signal</keyword>
<dbReference type="SUPFAM" id="SSF52129">
    <property type="entry name" value="Caspase-like"/>
    <property type="match status" value="1"/>
</dbReference>
<dbReference type="Pfam" id="PF01650">
    <property type="entry name" value="Peptidase_C13"/>
    <property type="match status" value="1"/>
</dbReference>
<accession>A0A840A0N0</accession>
<dbReference type="InterPro" id="IPR029030">
    <property type="entry name" value="Caspase-like_dom_sf"/>
</dbReference>
<dbReference type="InterPro" id="IPR001096">
    <property type="entry name" value="Peptidase_C13"/>
</dbReference>
<evidence type="ECO:0008006" key="4">
    <source>
        <dbReference type="Google" id="ProtNLM"/>
    </source>
</evidence>
<keyword evidence="3" id="KW-1185">Reference proteome</keyword>
<dbReference type="Proteomes" id="UP000530564">
    <property type="component" value="Unassembled WGS sequence"/>
</dbReference>
<dbReference type="GO" id="GO:0008233">
    <property type="term" value="F:peptidase activity"/>
    <property type="evidence" value="ECO:0007669"/>
    <property type="project" value="InterPro"/>
</dbReference>
<organism evidence="2 3">
    <name type="scientific">Phenylobacterium haematophilum</name>
    <dbReference type="NCBI Taxonomy" id="98513"/>
    <lineage>
        <taxon>Bacteria</taxon>
        <taxon>Pseudomonadati</taxon>
        <taxon>Pseudomonadota</taxon>
        <taxon>Alphaproteobacteria</taxon>
        <taxon>Caulobacterales</taxon>
        <taxon>Caulobacteraceae</taxon>
        <taxon>Phenylobacterium</taxon>
    </lineage>
</organism>
<sequence>MFKRADIVGAFFIWALAMLAPSVASAQAGPFGDWAAVVIAGDFHGAGGGPTEAFDNARRDVSRELQRLGFSRENIVQFSVRPERYKDKPLKTDTLAIYRSLNDLSAKAKSGCLVYFTSHGAPQGVVVDQQILTPGLLGRILDSTCQSRPTVVIMSACFSGVFVRPLAHPNRMILTAARPDRTSFGCGEDNVYPYFDDCLLKSSPSARDFAALASAVKSCVALREIAEGMKPPSEPQIWIGGELRPMLPLYAFPTGPPGGE</sequence>
<dbReference type="GO" id="GO:0006508">
    <property type="term" value="P:proteolysis"/>
    <property type="evidence" value="ECO:0007669"/>
    <property type="project" value="InterPro"/>
</dbReference>
<evidence type="ECO:0000313" key="3">
    <source>
        <dbReference type="Proteomes" id="UP000530564"/>
    </source>
</evidence>
<protein>
    <recommendedName>
        <fullName evidence="4">Peptidase C13</fullName>
    </recommendedName>
</protein>
<reference evidence="2 3" key="1">
    <citation type="submission" date="2020-08" db="EMBL/GenBank/DDBJ databases">
        <title>Genomic Encyclopedia of Type Strains, Phase IV (KMG-IV): sequencing the most valuable type-strain genomes for metagenomic binning, comparative biology and taxonomic classification.</title>
        <authorList>
            <person name="Goeker M."/>
        </authorList>
    </citation>
    <scope>NUCLEOTIDE SEQUENCE [LARGE SCALE GENOMIC DNA]</scope>
    <source>
        <strain evidence="2 3">DSM 21793</strain>
    </source>
</reference>